<dbReference type="RefSeq" id="WP_237458552.1">
    <property type="nucleotide sequence ID" value="NZ_WMEQ01000002.1"/>
</dbReference>
<evidence type="ECO:0000313" key="1">
    <source>
        <dbReference type="EMBL" id="MYL32785.1"/>
    </source>
</evidence>
<dbReference type="EMBL" id="WMEQ01000002">
    <property type="protein sequence ID" value="MYL32785.1"/>
    <property type="molecule type" value="Genomic_DNA"/>
</dbReference>
<protein>
    <submittedName>
        <fullName evidence="1">DUF2515 domain-containing protein</fullName>
    </submittedName>
</protein>
<dbReference type="Proteomes" id="UP000468638">
    <property type="component" value="Unassembled WGS sequence"/>
</dbReference>
<organism evidence="1 2">
    <name type="scientific">Pontibacillus yanchengensis</name>
    <dbReference type="NCBI Taxonomy" id="462910"/>
    <lineage>
        <taxon>Bacteria</taxon>
        <taxon>Bacillati</taxon>
        <taxon>Bacillota</taxon>
        <taxon>Bacilli</taxon>
        <taxon>Bacillales</taxon>
        <taxon>Bacillaceae</taxon>
        <taxon>Pontibacillus</taxon>
    </lineage>
</organism>
<accession>A0A6I4ZRE7</accession>
<gene>
    <name evidence="1" type="ORF">GLW05_04150</name>
</gene>
<name>A0A6I4ZRE7_9BACI</name>
<evidence type="ECO:0000313" key="2">
    <source>
        <dbReference type="Proteomes" id="UP000468638"/>
    </source>
</evidence>
<dbReference type="Pfam" id="PF10720">
    <property type="entry name" value="DUF2515"/>
    <property type="match status" value="1"/>
</dbReference>
<comment type="caution">
    <text evidence="1">The sequence shown here is derived from an EMBL/GenBank/DDBJ whole genome shotgun (WGS) entry which is preliminary data.</text>
</comment>
<sequence length="327" mass="38889">MIMISKFHQNILTSINLETVKHNIDNISRTKAYQNIYINHKEIKWAFLASMVSRNAGWNMTDLQLEPLKTFLSKKMKSDLFATYERANWLIFSDAYPQLLLYESSKKFGEPLFHLLPYFHVSKFMQKEWCYFWKSQDHNRLVTALIINEQNVIQKPVIQQPFFKKKVFHGYQYLIQDFFHMSAVLFPTVHGKVYGSYVHDFSNLTKRISLGKKLASLMFHPDYYPDFYTFAKVSEPIGSRYEYEQYFTTPSAKTPMLRALYPIITHKDKFRKDWYISGSSLKKRWWKPVHPHFSQDVSHRFYAKRHGLLAIQNMASAYQATKIDKKP</sequence>
<dbReference type="InterPro" id="IPR019658">
    <property type="entry name" value="DUF2515"/>
</dbReference>
<reference evidence="1 2" key="1">
    <citation type="submission" date="2019-11" db="EMBL/GenBank/DDBJ databases">
        <title>Genome sequences of 17 halophilic strains isolated from different environments.</title>
        <authorList>
            <person name="Furrow R.E."/>
        </authorList>
    </citation>
    <scope>NUCLEOTIDE SEQUENCE [LARGE SCALE GENOMIC DNA]</scope>
    <source>
        <strain evidence="1 2">22514_16_FS</strain>
    </source>
</reference>
<dbReference type="AlphaFoldDB" id="A0A6I4ZRE7"/>
<proteinExistence type="predicted"/>